<keyword evidence="4 7" id="KW-0812">Transmembrane</keyword>
<accession>A0AAW9WLL9</accession>
<dbReference type="SUPFAM" id="SSF161098">
    <property type="entry name" value="MetI-like"/>
    <property type="match status" value="1"/>
</dbReference>
<feature type="domain" description="ABC transmembrane type-1" evidence="8">
    <location>
        <begin position="76"/>
        <end position="294"/>
    </location>
</feature>
<keyword evidence="2 7" id="KW-0813">Transport</keyword>
<comment type="similarity">
    <text evidence="7">Belongs to the binding-protein-dependent transport system permease family.</text>
</comment>
<feature type="transmembrane region" description="Helical" evidence="7">
    <location>
        <begin position="273"/>
        <end position="298"/>
    </location>
</feature>
<feature type="transmembrane region" description="Helical" evidence="7">
    <location>
        <begin position="213"/>
        <end position="236"/>
    </location>
</feature>
<dbReference type="InterPro" id="IPR051393">
    <property type="entry name" value="ABC_transporter_permease"/>
</dbReference>
<dbReference type="CDD" id="cd06261">
    <property type="entry name" value="TM_PBP2"/>
    <property type="match status" value="1"/>
</dbReference>
<dbReference type="Gene3D" id="1.10.3720.10">
    <property type="entry name" value="MetI-like"/>
    <property type="match status" value="1"/>
</dbReference>
<dbReference type="InterPro" id="IPR035906">
    <property type="entry name" value="MetI-like_sf"/>
</dbReference>
<reference evidence="9 10" key="1">
    <citation type="submission" date="2019-09" db="EMBL/GenBank/DDBJ databases">
        <title>Draft genome sequencing of Hungatella hathewayi 123Y-2.</title>
        <authorList>
            <person name="Lv Q."/>
            <person name="Li S."/>
        </authorList>
    </citation>
    <scope>NUCLEOTIDE SEQUENCE [LARGE SCALE GENOMIC DNA]</scope>
    <source>
        <strain evidence="9 10">123Y-2</strain>
    </source>
</reference>
<dbReference type="EMBL" id="WNME01000020">
    <property type="protein sequence ID" value="MUB65980.1"/>
    <property type="molecule type" value="Genomic_DNA"/>
</dbReference>
<evidence type="ECO:0000313" key="10">
    <source>
        <dbReference type="Proteomes" id="UP000434223"/>
    </source>
</evidence>
<evidence type="ECO:0000256" key="2">
    <source>
        <dbReference type="ARBA" id="ARBA00022448"/>
    </source>
</evidence>
<gene>
    <name evidence="9" type="ORF">GNE07_23445</name>
</gene>
<dbReference type="InterPro" id="IPR000515">
    <property type="entry name" value="MetI-like"/>
</dbReference>
<keyword evidence="5 7" id="KW-1133">Transmembrane helix</keyword>
<name>A0AAW9WLL9_9FIRM</name>
<comment type="caution">
    <text evidence="9">The sequence shown here is derived from an EMBL/GenBank/DDBJ whole genome shotgun (WGS) entry which is preliminary data.</text>
</comment>
<feature type="transmembrane region" description="Helical" evidence="7">
    <location>
        <begin position="14"/>
        <end position="34"/>
    </location>
</feature>
<dbReference type="PROSITE" id="PS50928">
    <property type="entry name" value="ABC_TM1"/>
    <property type="match status" value="1"/>
</dbReference>
<dbReference type="GO" id="GO:0055085">
    <property type="term" value="P:transmembrane transport"/>
    <property type="evidence" value="ECO:0007669"/>
    <property type="project" value="InterPro"/>
</dbReference>
<evidence type="ECO:0000313" key="9">
    <source>
        <dbReference type="EMBL" id="MUB65980.1"/>
    </source>
</evidence>
<evidence type="ECO:0000256" key="1">
    <source>
        <dbReference type="ARBA" id="ARBA00004651"/>
    </source>
</evidence>
<proteinExistence type="inferred from homology"/>
<dbReference type="AlphaFoldDB" id="A0AAW9WLL9"/>
<sequence length="308" mass="35106">MASKKSRRHQIRKWLPIYVMMAPGLLYLFINNYIPMAGLILAFKKYNFSQGIFRSPWAGLSNFEYLFKTPDAFIITRNTILYNLVFLALNTILALTYAIFISDTNGKRRKKVYQSAILLPHLMSIVIISYMVYAVFSPDKGLMNQSILKLMKKEPVSWYMEPKYWPFILTVINAWKGVGYNCLVYIAGIAGISEGFYEAAKLDGATKLQQIRFITLPCLKTTILTMTLLSVGKMFYSDFGLFYQVPMNTGALYDVTNTIDTYVYRSLLQLGNIGMASAAGFYQSFVGLLLLLGCNFMVRRIDKESALF</sequence>
<dbReference type="GO" id="GO:0005886">
    <property type="term" value="C:plasma membrane"/>
    <property type="evidence" value="ECO:0007669"/>
    <property type="project" value="UniProtKB-SubCell"/>
</dbReference>
<keyword evidence="3" id="KW-1003">Cell membrane</keyword>
<evidence type="ECO:0000256" key="3">
    <source>
        <dbReference type="ARBA" id="ARBA00022475"/>
    </source>
</evidence>
<evidence type="ECO:0000259" key="8">
    <source>
        <dbReference type="PROSITE" id="PS50928"/>
    </source>
</evidence>
<evidence type="ECO:0000256" key="4">
    <source>
        <dbReference type="ARBA" id="ARBA00022692"/>
    </source>
</evidence>
<evidence type="ECO:0000256" key="5">
    <source>
        <dbReference type="ARBA" id="ARBA00022989"/>
    </source>
</evidence>
<feature type="transmembrane region" description="Helical" evidence="7">
    <location>
        <begin position="164"/>
        <end position="192"/>
    </location>
</feature>
<evidence type="ECO:0000256" key="6">
    <source>
        <dbReference type="ARBA" id="ARBA00023136"/>
    </source>
</evidence>
<feature type="transmembrane region" description="Helical" evidence="7">
    <location>
        <begin position="80"/>
        <end position="100"/>
    </location>
</feature>
<keyword evidence="6 7" id="KW-0472">Membrane</keyword>
<protein>
    <submittedName>
        <fullName evidence="9">ABC transporter permease subunit</fullName>
    </submittedName>
</protein>
<dbReference type="PANTHER" id="PTHR30193">
    <property type="entry name" value="ABC TRANSPORTER PERMEASE PROTEIN"/>
    <property type="match status" value="1"/>
</dbReference>
<comment type="subcellular location">
    <subcellularLocation>
        <location evidence="1 7">Cell membrane</location>
        <topology evidence="1 7">Multi-pass membrane protein</topology>
    </subcellularLocation>
</comment>
<evidence type="ECO:0000256" key="7">
    <source>
        <dbReference type="RuleBase" id="RU363032"/>
    </source>
</evidence>
<organism evidence="9 10">
    <name type="scientific">Hungatella hathewayi</name>
    <dbReference type="NCBI Taxonomy" id="154046"/>
    <lineage>
        <taxon>Bacteria</taxon>
        <taxon>Bacillati</taxon>
        <taxon>Bacillota</taxon>
        <taxon>Clostridia</taxon>
        <taxon>Lachnospirales</taxon>
        <taxon>Lachnospiraceae</taxon>
        <taxon>Hungatella</taxon>
    </lineage>
</organism>
<dbReference type="Pfam" id="PF00528">
    <property type="entry name" value="BPD_transp_1"/>
    <property type="match status" value="1"/>
</dbReference>
<dbReference type="PANTHER" id="PTHR30193:SF44">
    <property type="entry name" value="LACTOSE TRANSPORT SYSTEM PERMEASE PROTEIN LACF"/>
    <property type="match status" value="1"/>
</dbReference>
<dbReference type="Proteomes" id="UP000434223">
    <property type="component" value="Unassembled WGS sequence"/>
</dbReference>
<feature type="transmembrane region" description="Helical" evidence="7">
    <location>
        <begin position="112"/>
        <end position="136"/>
    </location>
</feature>